<evidence type="ECO:0008006" key="3">
    <source>
        <dbReference type="Google" id="ProtNLM"/>
    </source>
</evidence>
<name>A0A2A2C4T0_ECOLX</name>
<evidence type="ECO:0000313" key="1">
    <source>
        <dbReference type="EMBL" id="PAU18160.1"/>
    </source>
</evidence>
<protein>
    <recommendedName>
        <fullName evidence="3">Phage tail assembly protein</fullName>
    </recommendedName>
</protein>
<sequence>METVKLSKEYRFEDFEPVTELNLDLDNLKGSDILEVSDLLQSQGHVSVQTSLDNKVHAALAARCICRPIEYLNGLPAKDFVKVCQKVQNFLLS</sequence>
<dbReference type="EMBL" id="MRVZ01000085">
    <property type="protein sequence ID" value="PAU18160.1"/>
    <property type="molecule type" value="Genomic_DNA"/>
</dbReference>
<gene>
    <name evidence="1" type="ORF">BTQ06_21905</name>
</gene>
<proteinExistence type="predicted"/>
<comment type="caution">
    <text evidence="1">The sequence shown here is derived from an EMBL/GenBank/DDBJ whole genome shotgun (WGS) entry which is preliminary data.</text>
</comment>
<evidence type="ECO:0000313" key="2">
    <source>
        <dbReference type="Proteomes" id="UP000218543"/>
    </source>
</evidence>
<reference evidence="1 2" key="1">
    <citation type="submission" date="2016-12" db="EMBL/GenBank/DDBJ databases">
        <title>Real-Time Genomic Investigation Underlying the Public Health Response to a Shiga Toxin-Producing Escherichia Coli O26:H11 Outbreak in a Nursery.</title>
        <authorList>
            <person name="Ferdous M."/>
            <person name="Moran-Gilad J."/>
            <person name="Rossen J.W."/>
            <person name="Gdalevich M."/>
        </authorList>
    </citation>
    <scope>NUCLEOTIDE SEQUENCE [LARGE SCALE GENOMIC DNA]</scope>
    <source>
        <strain evidence="1 2">STEC 514-2</strain>
    </source>
</reference>
<organism evidence="1 2">
    <name type="scientific">Escherichia coli</name>
    <dbReference type="NCBI Taxonomy" id="562"/>
    <lineage>
        <taxon>Bacteria</taxon>
        <taxon>Pseudomonadati</taxon>
        <taxon>Pseudomonadota</taxon>
        <taxon>Gammaproteobacteria</taxon>
        <taxon>Enterobacterales</taxon>
        <taxon>Enterobacteriaceae</taxon>
        <taxon>Escherichia</taxon>
    </lineage>
</organism>
<accession>A0A2A2C4T0</accession>
<dbReference type="RefSeq" id="WP_095586142.1">
    <property type="nucleotide sequence ID" value="NZ_BFKT01000234.1"/>
</dbReference>
<dbReference type="Proteomes" id="UP000218543">
    <property type="component" value="Unassembled WGS sequence"/>
</dbReference>
<dbReference type="AlphaFoldDB" id="A0A2A2C4T0"/>